<protein>
    <submittedName>
        <fullName evidence="6">Uncharacterized protein</fullName>
    </submittedName>
</protein>
<evidence type="ECO:0000259" key="4">
    <source>
        <dbReference type="PROSITE" id="PS50043"/>
    </source>
</evidence>
<evidence type="ECO:0000313" key="7">
    <source>
        <dbReference type="EMBL" id="KWX09975.1"/>
    </source>
</evidence>
<keyword evidence="1 3" id="KW-0597">Phosphoprotein</keyword>
<dbReference type="SMART" id="SM00448">
    <property type="entry name" value="REC"/>
    <property type="match status" value="1"/>
</dbReference>
<dbReference type="InterPro" id="IPR016032">
    <property type="entry name" value="Sig_transdc_resp-reg_C-effctor"/>
</dbReference>
<dbReference type="Pfam" id="PF00196">
    <property type="entry name" value="GerE"/>
    <property type="match status" value="1"/>
</dbReference>
<gene>
    <name evidence="6" type="ORF">TH66_23205</name>
    <name evidence="7" type="ORF">TR74_06415</name>
</gene>
<organism evidence="6 9">
    <name type="scientific">Carbonactinospora thermoautotrophica</name>
    <dbReference type="NCBI Taxonomy" id="1469144"/>
    <lineage>
        <taxon>Bacteria</taxon>
        <taxon>Bacillati</taxon>
        <taxon>Actinomycetota</taxon>
        <taxon>Actinomycetes</taxon>
        <taxon>Kitasatosporales</taxon>
        <taxon>Carbonactinosporaceae</taxon>
        <taxon>Carbonactinospora</taxon>
    </lineage>
</organism>
<dbReference type="InterPro" id="IPR001789">
    <property type="entry name" value="Sig_transdc_resp-reg_receiver"/>
</dbReference>
<feature type="domain" description="Response regulatory" evidence="5">
    <location>
        <begin position="8"/>
        <end position="124"/>
    </location>
</feature>
<comment type="caution">
    <text evidence="6">The sequence shown here is derived from an EMBL/GenBank/DDBJ whole genome shotgun (WGS) entry which is preliminary data.</text>
</comment>
<evidence type="ECO:0000313" key="9">
    <source>
        <dbReference type="Proteomes" id="UP000070659"/>
    </source>
</evidence>
<dbReference type="PROSITE" id="PS50110">
    <property type="entry name" value="RESPONSE_REGULATORY"/>
    <property type="match status" value="1"/>
</dbReference>
<evidence type="ECO:0000313" key="6">
    <source>
        <dbReference type="EMBL" id="KWW98348.1"/>
    </source>
</evidence>
<dbReference type="AlphaFoldDB" id="A0A132MKJ0"/>
<reference evidence="6 9" key="1">
    <citation type="submission" date="2015-02" db="EMBL/GenBank/DDBJ databases">
        <title>Physiological reanalysis, assessment of diazotrophy, and genome sequences of multiple isolates of Streptomyces thermoautotrophicus.</title>
        <authorList>
            <person name="MacKellar D.C."/>
            <person name="Lieber L."/>
            <person name="Norman J."/>
            <person name="Bolger A."/>
            <person name="Tobin C."/>
            <person name="Murray J.W."/>
            <person name="Prell J."/>
        </authorList>
    </citation>
    <scope>NUCLEOTIDE SEQUENCE [LARGE SCALE GENOMIC DNA]</scope>
    <source>
        <strain evidence="6 9">UBT1</strain>
    </source>
</reference>
<dbReference type="PROSITE" id="PS50043">
    <property type="entry name" value="HTH_LUXR_2"/>
    <property type="match status" value="1"/>
</dbReference>
<evidence type="ECO:0000256" key="1">
    <source>
        <dbReference type="ARBA" id="ARBA00022553"/>
    </source>
</evidence>
<dbReference type="InterPro" id="IPR011006">
    <property type="entry name" value="CheY-like_superfamily"/>
</dbReference>
<feature type="domain" description="HTH luxR-type" evidence="4">
    <location>
        <begin position="147"/>
        <end position="212"/>
    </location>
</feature>
<feature type="modified residue" description="4-aspartylphosphate" evidence="3">
    <location>
        <position position="59"/>
    </location>
</feature>
<dbReference type="Gene3D" id="3.40.50.2300">
    <property type="match status" value="1"/>
</dbReference>
<evidence type="ECO:0000313" key="8">
    <source>
        <dbReference type="Proteomes" id="UP000070598"/>
    </source>
</evidence>
<dbReference type="EMBL" id="JYIJ01000019">
    <property type="protein sequence ID" value="KWW98348.1"/>
    <property type="molecule type" value="Genomic_DNA"/>
</dbReference>
<dbReference type="SUPFAM" id="SSF52172">
    <property type="entry name" value="CheY-like"/>
    <property type="match status" value="1"/>
</dbReference>
<dbReference type="CDD" id="cd17535">
    <property type="entry name" value="REC_NarL-like"/>
    <property type="match status" value="1"/>
</dbReference>
<dbReference type="InterPro" id="IPR058245">
    <property type="entry name" value="NreC/VraR/RcsB-like_REC"/>
</dbReference>
<proteinExistence type="predicted"/>
<evidence type="ECO:0000256" key="3">
    <source>
        <dbReference type="PROSITE-ProRule" id="PRU00169"/>
    </source>
</evidence>
<sequence length="214" mass="23281">MASSGTGNVLLVDDHPVVLAGLAQLLARGPRLRVVGEATSAQQAIEYVRRGGVDLVLLDLRLGEQLAPDVCRDLRRADPRVKVVVFTAFDDRALLRASLAAGASGLLLKDTRGLDLVDALHRVLAGQVVVDPRLRADEGGRPAGPADTEPYEPLTDREYEVLRLMAQGLTSREIADRLELAVNTVRSYAQDILTKLRARNRVQALAIARQLRLL</sequence>
<dbReference type="Proteomes" id="UP000070659">
    <property type="component" value="Unassembled WGS sequence"/>
</dbReference>
<dbReference type="EMBL" id="JYIK01000666">
    <property type="protein sequence ID" value="KWX09975.1"/>
    <property type="molecule type" value="Genomic_DNA"/>
</dbReference>
<name>A0A132MKJ0_9ACTN</name>
<dbReference type="SUPFAM" id="SSF46894">
    <property type="entry name" value="C-terminal effector domain of the bipartite response regulators"/>
    <property type="match status" value="1"/>
</dbReference>
<reference evidence="8" key="2">
    <citation type="submission" date="2015-02" db="EMBL/GenBank/DDBJ databases">
        <title>Physiological reanalysis, assessment of diazotrophy, and genome sequences of multiple isolates of Streptomyces thermoautotrophicus.</title>
        <authorList>
            <person name="MacKellar D.C."/>
            <person name="Lieber L."/>
            <person name="Norman J."/>
            <person name="Bolger A."/>
            <person name="Tobin C."/>
            <person name="Murray J.W."/>
            <person name="Friesen M."/>
            <person name="Prell J."/>
        </authorList>
    </citation>
    <scope>NUCLEOTIDE SEQUENCE [LARGE SCALE GENOMIC DNA]</scope>
    <source>
        <strain evidence="8">UBT1</strain>
    </source>
</reference>
<dbReference type="PRINTS" id="PR00038">
    <property type="entry name" value="HTHLUXR"/>
</dbReference>
<dbReference type="PANTHER" id="PTHR43214">
    <property type="entry name" value="TWO-COMPONENT RESPONSE REGULATOR"/>
    <property type="match status" value="1"/>
</dbReference>
<dbReference type="PATRIC" id="fig|1469144.8.peg.1320"/>
<keyword evidence="2" id="KW-0238">DNA-binding</keyword>
<dbReference type="InterPro" id="IPR000792">
    <property type="entry name" value="Tscrpt_reg_LuxR_C"/>
</dbReference>
<dbReference type="GO" id="GO:0000160">
    <property type="term" value="P:phosphorelay signal transduction system"/>
    <property type="evidence" value="ECO:0007669"/>
    <property type="project" value="InterPro"/>
</dbReference>
<dbReference type="CDD" id="cd06170">
    <property type="entry name" value="LuxR_C_like"/>
    <property type="match status" value="1"/>
</dbReference>
<dbReference type="InterPro" id="IPR039420">
    <property type="entry name" value="WalR-like"/>
</dbReference>
<dbReference type="SMART" id="SM00421">
    <property type="entry name" value="HTH_LUXR"/>
    <property type="match status" value="1"/>
</dbReference>
<dbReference type="Proteomes" id="UP000070598">
    <property type="component" value="Unassembled WGS sequence"/>
</dbReference>
<dbReference type="GO" id="GO:0003677">
    <property type="term" value="F:DNA binding"/>
    <property type="evidence" value="ECO:0007669"/>
    <property type="project" value="UniProtKB-KW"/>
</dbReference>
<evidence type="ECO:0000256" key="2">
    <source>
        <dbReference type="ARBA" id="ARBA00023125"/>
    </source>
</evidence>
<dbReference type="Pfam" id="PF00072">
    <property type="entry name" value="Response_reg"/>
    <property type="match status" value="1"/>
</dbReference>
<evidence type="ECO:0000259" key="5">
    <source>
        <dbReference type="PROSITE" id="PS50110"/>
    </source>
</evidence>
<dbReference type="GO" id="GO:0006355">
    <property type="term" value="P:regulation of DNA-templated transcription"/>
    <property type="evidence" value="ECO:0007669"/>
    <property type="project" value="InterPro"/>
</dbReference>
<accession>A0A132MKJ0</accession>